<accession>A0A151MWK5</accession>
<evidence type="ECO:0000256" key="1">
    <source>
        <dbReference type="SAM" id="MobiDB-lite"/>
    </source>
</evidence>
<proteinExistence type="predicted"/>
<dbReference type="Proteomes" id="UP000050525">
    <property type="component" value="Unassembled WGS sequence"/>
</dbReference>
<gene>
    <name evidence="2" type="ORF">Y1Q_0009768</name>
</gene>
<evidence type="ECO:0000313" key="2">
    <source>
        <dbReference type="EMBL" id="KYO28931.1"/>
    </source>
</evidence>
<evidence type="ECO:0000313" key="3">
    <source>
        <dbReference type="Proteomes" id="UP000050525"/>
    </source>
</evidence>
<keyword evidence="3" id="KW-1185">Reference proteome</keyword>
<comment type="caution">
    <text evidence="2">The sequence shown here is derived from an EMBL/GenBank/DDBJ whole genome shotgun (WGS) entry which is preliminary data.</text>
</comment>
<dbReference type="EMBL" id="AKHW03004724">
    <property type="protein sequence ID" value="KYO28931.1"/>
    <property type="molecule type" value="Genomic_DNA"/>
</dbReference>
<sequence>MLSPAGFDAHPAMLARGDQHLPRGLGTPPNMLPHLNGMHHPGPPPPHGPVLSAGRDRPPSSGSQVGGSGQLEEINTKEEP</sequence>
<feature type="region of interest" description="Disordered" evidence="1">
    <location>
        <begin position="1"/>
        <end position="80"/>
    </location>
</feature>
<name>A0A151MWK5_ALLMI</name>
<protein>
    <submittedName>
        <fullName evidence="2">Uncharacterized protein</fullName>
    </submittedName>
</protein>
<dbReference type="AlphaFoldDB" id="A0A151MWK5"/>
<reference evidence="2 3" key="1">
    <citation type="journal article" date="2012" name="Genome Biol.">
        <title>Sequencing three crocodilian genomes to illuminate the evolution of archosaurs and amniotes.</title>
        <authorList>
            <person name="St John J.A."/>
            <person name="Braun E.L."/>
            <person name="Isberg S.R."/>
            <person name="Miles L.G."/>
            <person name="Chong A.Y."/>
            <person name="Gongora J."/>
            <person name="Dalzell P."/>
            <person name="Moran C."/>
            <person name="Bed'hom B."/>
            <person name="Abzhanov A."/>
            <person name="Burgess S.C."/>
            <person name="Cooksey A.M."/>
            <person name="Castoe T.A."/>
            <person name="Crawford N.G."/>
            <person name="Densmore L.D."/>
            <person name="Drew J.C."/>
            <person name="Edwards S.V."/>
            <person name="Faircloth B.C."/>
            <person name="Fujita M.K."/>
            <person name="Greenwold M.J."/>
            <person name="Hoffmann F.G."/>
            <person name="Howard J.M."/>
            <person name="Iguchi T."/>
            <person name="Janes D.E."/>
            <person name="Khan S.Y."/>
            <person name="Kohno S."/>
            <person name="de Koning A.J."/>
            <person name="Lance S.L."/>
            <person name="McCarthy F.M."/>
            <person name="McCormack J.E."/>
            <person name="Merchant M.E."/>
            <person name="Peterson D.G."/>
            <person name="Pollock D.D."/>
            <person name="Pourmand N."/>
            <person name="Raney B.J."/>
            <person name="Roessler K.A."/>
            <person name="Sanford J.R."/>
            <person name="Sawyer R.H."/>
            <person name="Schmidt C.J."/>
            <person name="Triplett E.W."/>
            <person name="Tuberville T.D."/>
            <person name="Venegas-Anaya M."/>
            <person name="Howard J.T."/>
            <person name="Jarvis E.D."/>
            <person name="Guillette L.J.Jr."/>
            <person name="Glenn T.C."/>
            <person name="Green R.E."/>
            <person name="Ray D.A."/>
        </authorList>
    </citation>
    <scope>NUCLEOTIDE SEQUENCE [LARGE SCALE GENOMIC DNA]</scope>
    <source>
        <strain evidence="2">KSC_2009_1</strain>
    </source>
</reference>
<organism evidence="2 3">
    <name type="scientific">Alligator mississippiensis</name>
    <name type="common">American alligator</name>
    <dbReference type="NCBI Taxonomy" id="8496"/>
    <lineage>
        <taxon>Eukaryota</taxon>
        <taxon>Metazoa</taxon>
        <taxon>Chordata</taxon>
        <taxon>Craniata</taxon>
        <taxon>Vertebrata</taxon>
        <taxon>Euteleostomi</taxon>
        <taxon>Archelosauria</taxon>
        <taxon>Archosauria</taxon>
        <taxon>Crocodylia</taxon>
        <taxon>Alligatoridae</taxon>
        <taxon>Alligatorinae</taxon>
        <taxon>Alligator</taxon>
    </lineage>
</organism>